<accession>A0A238BSV2</accession>
<dbReference type="AlphaFoldDB" id="A0A238BSV2"/>
<dbReference type="Pfam" id="PF00255">
    <property type="entry name" value="GSHPx"/>
    <property type="match status" value="1"/>
</dbReference>
<evidence type="ECO:0000256" key="3">
    <source>
        <dbReference type="ARBA" id="ARBA00023002"/>
    </source>
</evidence>
<protein>
    <submittedName>
        <fullName evidence="4">Uncharacterized protein</fullName>
    </submittedName>
</protein>
<dbReference type="EMBL" id="KZ270009">
    <property type="protein sequence ID" value="OZC08373.1"/>
    <property type="molecule type" value="Genomic_DNA"/>
</dbReference>
<name>A0A238BSV2_9BILA</name>
<dbReference type="Gene3D" id="3.40.30.10">
    <property type="entry name" value="Glutaredoxin"/>
    <property type="match status" value="1"/>
</dbReference>
<dbReference type="InterPro" id="IPR036249">
    <property type="entry name" value="Thioredoxin-like_sf"/>
</dbReference>
<dbReference type="PROSITE" id="PS00763">
    <property type="entry name" value="GLUTATHIONE_PEROXID_2"/>
    <property type="match status" value="1"/>
</dbReference>
<comment type="similarity">
    <text evidence="1">Belongs to the glutathione peroxidase family.</text>
</comment>
<gene>
    <name evidence="4" type="ORF">X798_04573</name>
</gene>
<evidence type="ECO:0000313" key="5">
    <source>
        <dbReference type="Proteomes" id="UP000242913"/>
    </source>
</evidence>
<dbReference type="SUPFAM" id="SSF52833">
    <property type="entry name" value="Thioredoxin-like"/>
    <property type="match status" value="1"/>
</dbReference>
<dbReference type="OrthoDB" id="446890at2759"/>
<dbReference type="GO" id="GO:0006979">
    <property type="term" value="P:response to oxidative stress"/>
    <property type="evidence" value="ECO:0007669"/>
    <property type="project" value="InterPro"/>
</dbReference>
<evidence type="ECO:0000256" key="1">
    <source>
        <dbReference type="ARBA" id="ARBA00006926"/>
    </source>
</evidence>
<dbReference type="InterPro" id="IPR000889">
    <property type="entry name" value="Glutathione_peroxidase"/>
</dbReference>
<keyword evidence="3" id="KW-0560">Oxidoreductase</keyword>
<keyword evidence="2" id="KW-0575">Peroxidase</keyword>
<dbReference type="InterPro" id="IPR029760">
    <property type="entry name" value="GPX_CS"/>
</dbReference>
<dbReference type="GO" id="GO:0004601">
    <property type="term" value="F:peroxidase activity"/>
    <property type="evidence" value="ECO:0007669"/>
    <property type="project" value="UniProtKB-KW"/>
</dbReference>
<dbReference type="Proteomes" id="UP000242913">
    <property type="component" value="Unassembled WGS sequence"/>
</dbReference>
<proteinExistence type="inferred from homology"/>
<organism evidence="4 5">
    <name type="scientific">Onchocerca flexuosa</name>
    <dbReference type="NCBI Taxonomy" id="387005"/>
    <lineage>
        <taxon>Eukaryota</taxon>
        <taxon>Metazoa</taxon>
        <taxon>Ecdysozoa</taxon>
        <taxon>Nematoda</taxon>
        <taxon>Chromadorea</taxon>
        <taxon>Rhabditida</taxon>
        <taxon>Spirurina</taxon>
        <taxon>Spiruromorpha</taxon>
        <taxon>Filarioidea</taxon>
        <taxon>Onchocercidae</taxon>
        <taxon>Onchocerca</taxon>
    </lineage>
</organism>
<reference evidence="4 5" key="1">
    <citation type="submission" date="2015-12" db="EMBL/GenBank/DDBJ databases">
        <title>Draft genome of the nematode, Onchocerca flexuosa.</title>
        <authorList>
            <person name="Mitreva M."/>
        </authorList>
    </citation>
    <scope>NUCLEOTIDE SEQUENCE [LARGE SCALE GENOMIC DNA]</scope>
    <source>
        <strain evidence="4">Red Deer</strain>
    </source>
</reference>
<sequence length="84" mass="10039">MNTQIHELVFSFFWLKQAYTFQYNDFNPMLERNSNGTLTILAFPCNQFFLQELCIFRQTRRTLSANNAGNWKSSRTDVQADRYE</sequence>
<evidence type="ECO:0000313" key="4">
    <source>
        <dbReference type="EMBL" id="OZC08373.1"/>
    </source>
</evidence>
<evidence type="ECO:0000256" key="2">
    <source>
        <dbReference type="ARBA" id="ARBA00022559"/>
    </source>
</evidence>
<keyword evidence="5" id="KW-1185">Reference proteome</keyword>